<evidence type="ECO:0000313" key="2">
    <source>
        <dbReference type="EMBL" id="SVB50180.1"/>
    </source>
</evidence>
<feature type="region of interest" description="Disordered" evidence="1">
    <location>
        <begin position="268"/>
        <end position="291"/>
    </location>
</feature>
<protein>
    <submittedName>
        <fullName evidence="2">Uncharacterized protein</fullName>
    </submittedName>
</protein>
<organism evidence="2">
    <name type="scientific">marine metagenome</name>
    <dbReference type="NCBI Taxonomy" id="408172"/>
    <lineage>
        <taxon>unclassified sequences</taxon>
        <taxon>metagenomes</taxon>
        <taxon>ecological metagenomes</taxon>
    </lineage>
</organism>
<dbReference type="EMBL" id="UINC01044564">
    <property type="protein sequence ID" value="SVB50180.1"/>
    <property type="molecule type" value="Genomic_DNA"/>
</dbReference>
<feature type="non-terminal residue" evidence="2">
    <location>
        <position position="1"/>
    </location>
</feature>
<reference evidence="2" key="1">
    <citation type="submission" date="2018-05" db="EMBL/GenBank/DDBJ databases">
        <authorList>
            <person name="Lanie J.A."/>
            <person name="Ng W.-L."/>
            <person name="Kazmierczak K.M."/>
            <person name="Andrzejewski T.M."/>
            <person name="Davidsen T.M."/>
            <person name="Wayne K.J."/>
            <person name="Tettelin H."/>
            <person name="Glass J.I."/>
            <person name="Rusch D."/>
            <person name="Podicherti R."/>
            <person name="Tsui H.-C.T."/>
            <person name="Winkler M.E."/>
        </authorList>
    </citation>
    <scope>NUCLEOTIDE SEQUENCE</scope>
</reference>
<gene>
    <name evidence="2" type="ORF">METZ01_LOCUS203034</name>
</gene>
<sequence>LYVSIIFSFLSAEVPNSISFQGYVTNVDGEPLTTGGYYLEFSIYDSETDGIVYWSESNWEFIEDNGLISSVLGSDDNPLIIPEDGVAYLGISIQNEPLGNRFKISSVPYSMQSGLADTANYSFVSENSFHSELSDNATMLGGNTANYYLPITVHGHVDAVTCQPSNWTTLIEVDITIPDSMYIYSFGTVSGAGWYDSHKMLQISIYDESYSNFYSYTNVWGDVANAVHFLPAGTYHIQFYGSNNGDSAQDMSNITLYAIALNHSQNNTVRTGPFPPPENAELPNPSEILNH</sequence>
<evidence type="ECO:0000256" key="1">
    <source>
        <dbReference type="SAM" id="MobiDB-lite"/>
    </source>
</evidence>
<accession>A0A382EHN6</accession>
<dbReference type="AlphaFoldDB" id="A0A382EHN6"/>
<proteinExistence type="predicted"/>
<name>A0A382EHN6_9ZZZZ</name>